<keyword evidence="10" id="KW-1185">Reference proteome</keyword>
<dbReference type="NCBIfam" id="TIGR00096">
    <property type="entry name" value="16S rRNA (cytidine(1402)-2'-O)-methyltransferase"/>
    <property type="match status" value="1"/>
</dbReference>
<comment type="catalytic activity">
    <reaction evidence="6">
        <text>cytidine(1402) in 16S rRNA + S-adenosyl-L-methionine = 2'-O-methylcytidine(1402) in 16S rRNA + S-adenosyl-L-homocysteine + H(+)</text>
        <dbReference type="Rhea" id="RHEA:42924"/>
        <dbReference type="Rhea" id="RHEA-COMP:10285"/>
        <dbReference type="Rhea" id="RHEA-COMP:10286"/>
        <dbReference type="ChEBI" id="CHEBI:15378"/>
        <dbReference type="ChEBI" id="CHEBI:57856"/>
        <dbReference type="ChEBI" id="CHEBI:59789"/>
        <dbReference type="ChEBI" id="CHEBI:74495"/>
        <dbReference type="ChEBI" id="CHEBI:82748"/>
        <dbReference type="EC" id="2.1.1.198"/>
    </reaction>
</comment>
<dbReference type="InterPro" id="IPR014777">
    <property type="entry name" value="4pyrrole_Mease_sub1"/>
</dbReference>
<evidence type="ECO:0000256" key="1">
    <source>
        <dbReference type="ARBA" id="ARBA00022490"/>
    </source>
</evidence>
<evidence type="ECO:0000259" key="8">
    <source>
        <dbReference type="Pfam" id="PF23016"/>
    </source>
</evidence>
<comment type="function">
    <text evidence="6">Catalyzes the 2'-O-methylation of the ribose of cytidine 1402 (C1402) in 16S rRNA.</text>
</comment>
<keyword evidence="4 6" id="KW-0808">Transferase</keyword>
<evidence type="ECO:0000256" key="4">
    <source>
        <dbReference type="ARBA" id="ARBA00022679"/>
    </source>
</evidence>
<evidence type="ECO:0000256" key="3">
    <source>
        <dbReference type="ARBA" id="ARBA00022603"/>
    </source>
</evidence>
<comment type="subcellular location">
    <subcellularLocation>
        <location evidence="6">Cytoplasm</location>
    </subcellularLocation>
</comment>
<dbReference type="CDD" id="cd11648">
    <property type="entry name" value="RsmI"/>
    <property type="match status" value="1"/>
</dbReference>
<keyword evidence="3 6" id="KW-0489">Methyltransferase</keyword>
<keyword evidence="1 6" id="KW-0963">Cytoplasm</keyword>
<dbReference type="GO" id="GO:0008168">
    <property type="term" value="F:methyltransferase activity"/>
    <property type="evidence" value="ECO:0007669"/>
    <property type="project" value="UniProtKB-KW"/>
</dbReference>
<evidence type="ECO:0000256" key="2">
    <source>
        <dbReference type="ARBA" id="ARBA00022552"/>
    </source>
</evidence>
<dbReference type="HAMAP" id="MF_01877">
    <property type="entry name" value="16SrRNA_methyltr_I"/>
    <property type="match status" value="1"/>
</dbReference>
<evidence type="ECO:0000256" key="5">
    <source>
        <dbReference type="ARBA" id="ARBA00022691"/>
    </source>
</evidence>
<keyword evidence="2 6" id="KW-0698">rRNA processing</keyword>
<feature type="domain" description="RsmI HTH" evidence="8">
    <location>
        <begin position="241"/>
        <end position="284"/>
    </location>
</feature>
<dbReference type="InterPro" id="IPR000878">
    <property type="entry name" value="4pyrrol_Mease"/>
</dbReference>
<dbReference type="InterPro" id="IPR053910">
    <property type="entry name" value="RsmI_HTH"/>
</dbReference>
<dbReference type="Pfam" id="PF23016">
    <property type="entry name" value="RsmI_C"/>
    <property type="match status" value="1"/>
</dbReference>
<evidence type="ECO:0000313" key="9">
    <source>
        <dbReference type="EMBL" id="MFC3908214.1"/>
    </source>
</evidence>
<organism evidence="9 10">
    <name type="scientific">Legionella dresdenensis</name>
    <dbReference type="NCBI Taxonomy" id="450200"/>
    <lineage>
        <taxon>Bacteria</taxon>
        <taxon>Pseudomonadati</taxon>
        <taxon>Pseudomonadota</taxon>
        <taxon>Gammaproteobacteria</taxon>
        <taxon>Legionellales</taxon>
        <taxon>Legionellaceae</taxon>
        <taxon>Legionella</taxon>
    </lineage>
</organism>
<sequence>MIIDNIDSTENSSGTLYIVATPIGNLEDISQRAINTLKNVDAILAEDTRHSLPLLHALGIGKPLVSLHAHNENEKSQSIIEQLLHGSSFALISDAGTPLISDPGFVLVREARLNGIKVTPVPGACALIAALSVAGTPCDNFIFEGFLPAKQQARINKLQAILSRETTCVIYESTHRIIACLHDIATVFGQEYELVLAKEITKLYECFIQANCNEIINWLEAESGRVKGEFVLILPAVYAQQDNSETDRILKILLEELPLKQAVKIAAQLTNISKNDLYKQALRLGER</sequence>
<gene>
    <name evidence="6 9" type="primary">rsmI</name>
    <name evidence="9" type="ORF">ACFORL_03885</name>
</gene>
<comment type="similarity">
    <text evidence="6">Belongs to the methyltransferase superfamily. RsmI family.</text>
</comment>
<protein>
    <recommendedName>
        <fullName evidence="6">Ribosomal RNA small subunit methyltransferase I</fullName>
        <ecNumber evidence="6">2.1.1.198</ecNumber>
    </recommendedName>
    <alternativeName>
        <fullName evidence="6">16S rRNA 2'-O-ribose C1402 methyltransferase</fullName>
    </alternativeName>
    <alternativeName>
        <fullName evidence="6">rRNA (cytidine-2'-O-)-methyltransferase RsmI</fullName>
    </alternativeName>
</protein>
<reference evidence="10" key="1">
    <citation type="journal article" date="2019" name="Int. J. Syst. Evol. Microbiol.">
        <title>The Global Catalogue of Microorganisms (GCM) 10K type strain sequencing project: providing services to taxonomists for standard genome sequencing and annotation.</title>
        <authorList>
            <consortium name="The Broad Institute Genomics Platform"/>
            <consortium name="The Broad Institute Genome Sequencing Center for Infectious Disease"/>
            <person name="Wu L."/>
            <person name="Ma J."/>
        </authorList>
    </citation>
    <scope>NUCLEOTIDE SEQUENCE [LARGE SCALE GENOMIC DNA]</scope>
    <source>
        <strain evidence="10">CCUG 59858</strain>
    </source>
</reference>
<comment type="caution">
    <text evidence="9">The sequence shown here is derived from an EMBL/GenBank/DDBJ whole genome shotgun (WGS) entry which is preliminary data.</text>
</comment>
<dbReference type="InterPro" id="IPR008189">
    <property type="entry name" value="rRNA_ssu_MeTfrase_I"/>
</dbReference>
<dbReference type="PIRSF" id="PIRSF005917">
    <property type="entry name" value="MTase_YraL"/>
    <property type="match status" value="1"/>
</dbReference>
<dbReference type="PANTHER" id="PTHR46111:SF1">
    <property type="entry name" value="RIBOSOMAL RNA SMALL SUBUNIT METHYLTRANSFERASE I"/>
    <property type="match status" value="1"/>
</dbReference>
<keyword evidence="5 6" id="KW-0949">S-adenosyl-L-methionine</keyword>
<proteinExistence type="inferred from homology"/>
<dbReference type="EC" id="2.1.1.198" evidence="6"/>
<accession>A0ABV8CE07</accession>
<evidence type="ECO:0000259" key="7">
    <source>
        <dbReference type="Pfam" id="PF00590"/>
    </source>
</evidence>
<feature type="domain" description="Tetrapyrrole methylase" evidence="7">
    <location>
        <begin position="15"/>
        <end position="212"/>
    </location>
</feature>
<name>A0ABV8CE07_9GAMM</name>
<dbReference type="RefSeq" id="WP_382341287.1">
    <property type="nucleotide sequence ID" value="NZ_JBHSAB010000004.1"/>
</dbReference>
<dbReference type="PANTHER" id="PTHR46111">
    <property type="entry name" value="RIBOSOMAL RNA SMALL SUBUNIT METHYLTRANSFERASE I"/>
    <property type="match status" value="1"/>
</dbReference>
<dbReference type="Gene3D" id="3.40.1010.10">
    <property type="entry name" value="Cobalt-precorrin-4 Transmethylase, Domain 1"/>
    <property type="match status" value="1"/>
</dbReference>
<dbReference type="InterPro" id="IPR035996">
    <property type="entry name" value="4pyrrol_Methylase_sf"/>
</dbReference>
<dbReference type="GO" id="GO:0032259">
    <property type="term" value="P:methylation"/>
    <property type="evidence" value="ECO:0007669"/>
    <property type="project" value="UniProtKB-KW"/>
</dbReference>
<dbReference type="Proteomes" id="UP001595758">
    <property type="component" value="Unassembled WGS sequence"/>
</dbReference>
<dbReference type="EMBL" id="JBHSAB010000004">
    <property type="protein sequence ID" value="MFC3908214.1"/>
    <property type="molecule type" value="Genomic_DNA"/>
</dbReference>
<evidence type="ECO:0000256" key="6">
    <source>
        <dbReference type="HAMAP-Rule" id="MF_01877"/>
    </source>
</evidence>
<evidence type="ECO:0000313" key="10">
    <source>
        <dbReference type="Proteomes" id="UP001595758"/>
    </source>
</evidence>
<dbReference type="InterPro" id="IPR018063">
    <property type="entry name" value="SAM_MeTrfase_RsmI_CS"/>
</dbReference>
<dbReference type="Gene3D" id="3.30.950.10">
    <property type="entry name" value="Methyltransferase, Cobalt-precorrin-4 Transmethylase, Domain 2"/>
    <property type="match status" value="1"/>
</dbReference>
<dbReference type="SUPFAM" id="SSF53790">
    <property type="entry name" value="Tetrapyrrole methylase"/>
    <property type="match status" value="1"/>
</dbReference>
<dbReference type="PROSITE" id="PS01296">
    <property type="entry name" value="RSMI"/>
    <property type="match status" value="1"/>
</dbReference>
<dbReference type="Pfam" id="PF00590">
    <property type="entry name" value="TP_methylase"/>
    <property type="match status" value="1"/>
</dbReference>
<dbReference type="InterPro" id="IPR014776">
    <property type="entry name" value="4pyrrole_Mease_sub2"/>
</dbReference>